<dbReference type="OrthoDB" id="1921042at2759"/>
<dbReference type="PANTHER" id="PTHR35306">
    <property type="entry name" value="BNAA03G57290D PROTEIN"/>
    <property type="match status" value="1"/>
</dbReference>
<dbReference type="PANTHER" id="PTHR35306:SF1">
    <property type="entry name" value="VQ DOMAIN-CONTAINING PROTEIN"/>
    <property type="match status" value="1"/>
</dbReference>
<dbReference type="Pfam" id="PF15365">
    <property type="entry name" value="PNRC"/>
    <property type="match status" value="1"/>
</dbReference>
<feature type="region of interest" description="Disordered" evidence="1">
    <location>
        <begin position="135"/>
        <end position="160"/>
    </location>
</feature>
<dbReference type="GO" id="GO:0016071">
    <property type="term" value="P:mRNA metabolic process"/>
    <property type="evidence" value="ECO:0007669"/>
    <property type="project" value="UniProtKB-ARBA"/>
</dbReference>
<organism evidence="2">
    <name type="scientific">Setaria italica</name>
    <name type="common">Foxtail millet</name>
    <name type="synonym">Panicum italicum</name>
    <dbReference type="NCBI Taxonomy" id="4555"/>
    <lineage>
        <taxon>Eukaryota</taxon>
        <taxon>Viridiplantae</taxon>
        <taxon>Streptophyta</taxon>
        <taxon>Embryophyta</taxon>
        <taxon>Tracheophyta</taxon>
        <taxon>Spermatophyta</taxon>
        <taxon>Magnoliopsida</taxon>
        <taxon>Liliopsida</taxon>
        <taxon>Poales</taxon>
        <taxon>Poaceae</taxon>
        <taxon>PACMAD clade</taxon>
        <taxon>Panicoideae</taxon>
        <taxon>Panicodae</taxon>
        <taxon>Paniceae</taxon>
        <taxon>Cenchrinae</taxon>
        <taxon>Setaria</taxon>
    </lineage>
</organism>
<accession>A0A368SKV9</accession>
<name>A0A368SKV9_SETIT</name>
<feature type="region of interest" description="Disordered" evidence="1">
    <location>
        <begin position="1"/>
        <end position="123"/>
    </location>
</feature>
<evidence type="ECO:0000313" key="2">
    <source>
        <dbReference type="EMBL" id="RCV43057.1"/>
    </source>
</evidence>
<feature type="compositionally biased region" description="Basic residues" evidence="1">
    <location>
        <begin position="12"/>
        <end position="25"/>
    </location>
</feature>
<dbReference type="AlphaFoldDB" id="A0A368SKV9"/>
<dbReference type="STRING" id="4555.A0A368SKV9"/>
<dbReference type="InterPro" id="IPR028322">
    <property type="entry name" value="PNRC-like_rgn"/>
</dbReference>
<evidence type="ECO:0000256" key="1">
    <source>
        <dbReference type="SAM" id="MobiDB-lite"/>
    </source>
</evidence>
<protein>
    <submittedName>
        <fullName evidence="2">Uncharacterized protein</fullName>
    </submittedName>
</protein>
<dbReference type="EMBL" id="CM003536">
    <property type="protein sequence ID" value="RCV43057.1"/>
    <property type="molecule type" value="Genomic_DNA"/>
</dbReference>
<feature type="compositionally biased region" description="Basic and acidic residues" evidence="1">
    <location>
        <begin position="138"/>
        <end position="149"/>
    </location>
</feature>
<sequence>MEALVVFPEQRNHHHRHPGARRKSSGPHFSSPPPSRDFHGMNCRSFHSGGGYMGVLASPPPPPARTYSSPEPKTPKQQQPRHGGKRSRPISISPSTSPPSRSELWAGPAFSNSPPPSSLPIPKFSLRQKRSISLELPPVERSDDVEVRPHAKSAPSSPVGGAGQLVATLIILASWCSAKSSRTPSSPCRLLLVFFKEEAGWKMQEVPMLFIMVVSPEVFLMPWQPRQKAAVSSVTCKIMLCSCVLTANGNGSLHSFSSGEMVEQIVAVKTISTRTHELKIGC</sequence>
<reference evidence="2" key="2">
    <citation type="submission" date="2015-07" db="EMBL/GenBank/DDBJ databases">
        <authorList>
            <person name="Noorani M."/>
        </authorList>
    </citation>
    <scope>NUCLEOTIDE SEQUENCE</scope>
    <source>
        <strain evidence="2">Yugu1</strain>
    </source>
</reference>
<feature type="compositionally biased region" description="Low complexity" evidence="1">
    <location>
        <begin position="89"/>
        <end position="102"/>
    </location>
</feature>
<reference evidence="2" key="1">
    <citation type="journal article" date="2012" name="Nat. Biotechnol.">
        <title>Reference genome sequence of the model plant Setaria.</title>
        <authorList>
            <person name="Bennetzen J.L."/>
            <person name="Schmutz J."/>
            <person name="Wang H."/>
            <person name="Percifield R."/>
            <person name="Hawkins J."/>
            <person name="Pontaroli A.C."/>
            <person name="Estep M."/>
            <person name="Feng L."/>
            <person name="Vaughn J.N."/>
            <person name="Grimwood J."/>
            <person name="Jenkins J."/>
            <person name="Barry K."/>
            <person name="Lindquist E."/>
            <person name="Hellsten U."/>
            <person name="Deshpande S."/>
            <person name="Wang X."/>
            <person name="Wu X."/>
            <person name="Mitros T."/>
            <person name="Triplett J."/>
            <person name="Yang X."/>
            <person name="Ye C.Y."/>
            <person name="Mauro-Herrera M."/>
            <person name="Wang L."/>
            <person name="Li P."/>
            <person name="Sharma M."/>
            <person name="Sharma R."/>
            <person name="Ronald P.C."/>
            <person name="Panaud O."/>
            <person name="Kellogg E.A."/>
            <person name="Brutnell T.P."/>
            <person name="Doust A.N."/>
            <person name="Tuskan G.A."/>
            <person name="Rokhsar D."/>
            <person name="Devos K.M."/>
        </authorList>
    </citation>
    <scope>NUCLEOTIDE SEQUENCE [LARGE SCALE GENOMIC DNA]</scope>
    <source>
        <strain evidence="2">Yugu1</strain>
    </source>
</reference>
<gene>
    <name evidence="2" type="ORF">SETIT_9G265200v2</name>
</gene>
<proteinExistence type="predicted"/>